<comment type="cofactor">
    <cofactor evidence="1">
        <name>Mg(2+)</name>
        <dbReference type="ChEBI" id="CHEBI:18420"/>
    </cofactor>
</comment>
<dbReference type="InterPro" id="IPR005630">
    <property type="entry name" value="Terpene_synthase_metal-bd"/>
</dbReference>
<dbReference type="GO" id="GO:0016114">
    <property type="term" value="P:terpenoid biosynthetic process"/>
    <property type="evidence" value="ECO:0007669"/>
    <property type="project" value="InterPro"/>
</dbReference>
<name>A0AA87YZS6_FICCA</name>
<proteinExistence type="predicted"/>
<accession>A0AA87YZS6</accession>
<feature type="domain" description="Terpene synthase metal-binding" evidence="4">
    <location>
        <begin position="1"/>
        <end position="160"/>
    </location>
</feature>
<evidence type="ECO:0000256" key="1">
    <source>
        <dbReference type="ARBA" id="ARBA00001946"/>
    </source>
</evidence>
<comment type="caution">
    <text evidence="5">The sequence shown here is derived from an EMBL/GenBank/DDBJ whole genome shotgun (WGS) entry which is preliminary data.</text>
</comment>
<evidence type="ECO:0000259" key="4">
    <source>
        <dbReference type="Pfam" id="PF03936"/>
    </source>
</evidence>
<keyword evidence="2" id="KW-0479">Metal-binding</keyword>
<protein>
    <recommendedName>
        <fullName evidence="4">Terpene synthase metal-binding domain-containing protein</fullName>
    </recommendedName>
</protein>
<organism evidence="5 6">
    <name type="scientific">Ficus carica</name>
    <name type="common">Common fig</name>
    <dbReference type="NCBI Taxonomy" id="3494"/>
    <lineage>
        <taxon>Eukaryota</taxon>
        <taxon>Viridiplantae</taxon>
        <taxon>Streptophyta</taxon>
        <taxon>Embryophyta</taxon>
        <taxon>Tracheophyta</taxon>
        <taxon>Spermatophyta</taxon>
        <taxon>Magnoliopsida</taxon>
        <taxon>eudicotyledons</taxon>
        <taxon>Gunneridae</taxon>
        <taxon>Pentapetalae</taxon>
        <taxon>rosids</taxon>
        <taxon>fabids</taxon>
        <taxon>Rosales</taxon>
        <taxon>Moraceae</taxon>
        <taxon>Ficeae</taxon>
        <taxon>Ficus</taxon>
    </lineage>
</organism>
<dbReference type="GO" id="GO:0010333">
    <property type="term" value="F:terpene synthase activity"/>
    <property type="evidence" value="ECO:0007669"/>
    <property type="project" value="InterPro"/>
</dbReference>
<keyword evidence="3" id="KW-0456">Lyase</keyword>
<dbReference type="Proteomes" id="UP001187192">
    <property type="component" value="Unassembled WGS sequence"/>
</dbReference>
<evidence type="ECO:0000313" key="6">
    <source>
        <dbReference type="Proteomes" id="UP001187192"/>
    </source>
</evidence>
<sequence length="215" mass="24524">MKLAYKTLLDVYSEIQNFQTEGRSYCIDYAKKGLQRQVRAYFQEAKWLHHKQIPTIEEYMPVGLENAGSLLLIVMAFTGIQDFVTKDYLDWIFSDPAPKMVNAMSIVGRVMNDIAYHKSDKRRSGCIVASAVECYIKQFGVTEEEAINELTKPVVDAWKDANEECLHTSIPRPLITRVLYLVRVNHEMYLEGDGFTQATLLKDLIASLAINPLPL</sequence>
<dbReference type="Gene3D" id="1.10.600.10">
    <property type="entry name" value="Farnesyl Diphosphate Synthase"/>
    <property type="match status" value="1"/>
</dbReference>
<evidence type="ECO:0000256" key="3">
    <source>
        <dbReference type="ARBA" id="ARBA00023239"/>
    </source>
</evidence>
<reference evidence="5" key="1">
    <citation type="submission" date="2023-07" db="EMBL/GenBank/DDBJ databases">
        <title>draft genome sequence of fig (Ficus carica).</title>
        <authorList>
            <person name="Takahashi T."/>
            <person name="Nishimura K."/>
        </authorList>
    </citation>
    <scope>NUCLEOTIDE SEQUENCE</scope>
</reference>
<dbReference type="SUPFAM" id="SSF48576">
    <property type="entry name" value="Terpenoid synthases"/>
    <property type="match status" value="1"/>
</dbReference>
<dbReference type="InterPro" id="IPR008949">
    <property type="entry name" value="Isoprenoid_synthase_dom_sf"/>
</dbReference>
<dbReference type="Pfam" id="PF03936">
    <property type="entry name" value="Terpene_synth_C"/>
    <property type="match status" value="1"/>
</dbReference>
<dbReference type="EMBL" id="BTGU01008280">
    <property type="protein sequence ID" value="GMN26692.1"/>
    <property type="molecule type" value="Genomic_DNA"/>
</dbReference>
<dbReference type="PANTHER" id="PTHR31225">
    <property type="entry name" value="OS04G0344100 PROTEIN-RELATED"/>
    <property type="match status" value="1"/>
</dbReference>
<keyword evidence="6" id="KW-1185">Reference proteome</keyword>
<dbReference type="AlphaFoldDB" id="A0AA87YZS6"/>
<evidence type="ECO:0000256" key="2">
    <source>
        <dbReference type="ARBA" id="ARBA00022723"/>
    </source>
</evidence>
<dbReference type="GO" id="GO:0000287">
    <property type="term" value="F:magnesium ion binding"/>
    <property type="evidence" value="ECO:0007669"/>
    <property type="project" value="InterPro"/>
</dbReference>
<evidence type="ECO:0000313" key="5">
    <source>
        <dbReference type="EMBL" id="GMN26692.1"/>
    </source>
</evidence>
<gene>
    <name evidence="5" type="ORF">TIFTF001_050429</name>
</gene>
<dbReference type="InterPro" id="IPR050148">
    <property type="entry name" value="Terpene_synthase-like"/>
</dbReference>
<dbReference type="PANTHER" id="PTHR31225:SF221">
    <property type="entry name" value="(-)-GERMACRENE D SYNTHASE"/>
    <property type="match status" value="1"/>
</dbReference>